<dbReference type="Pfam" id="PF21979">
    <property type="entry name" value="Hfq_1"/>
    <property type="match status" value="1"/>
</dbReference>
<gene>
    <name evidence="2" type="ORF">LCGC14_0559550</name>
</gene>
<accession>A0A0F9S634</accession>
<dbReference type="InterPro" id="IPR053840">
    <property type="entry name" value="Hfq_1"/>
</dbReference>
<evidence type="ECO:0000259" key="1">
    <source>
        <dbReference type="Pfam" id="PF21979"/>
    </source>
</evidence>
<dbReference type="Gene3D" id="2.30.30.100">
    <property type="match status" value="1"/>
</dbReference>
<organism evidence="2">
    <name type="scientific">marine sediment metagenome</name>
    <dbReference type="NCBI Taxonomy" id="412755"/>
    <lineage>
        <taxon>unclassified sequences</taxon>
        <taxon>metagenomes</taxon>
        <taxon>ecological metagenomes</taxon>
    </lineage>
</organism>
<protein>
    <recommendedName>
        <fullName evidence="1">Hfq-related domain-containing protein</fullName>
    </recommendedName>
</protein>
<dbReference type="EMBL" id="LAZR01000793">
    <property type="protein sequence ID" value="KKN57707.1"/>
    <property type="molecule type" value="Genomic_DNA"/>
</dbReference>
<name>A0A0F9S634_9ZZZZ</name>
<proteinExistence type="predicted"/>
<reference evidence="2" key="1">
    <citation type="journal article" date="2015" name="Nature">
        <title>Complex archaea that bridge the gap between prokaryotes and eukaryotes.</title>
        <authorList>
            <person name="Spang A."/>
            <person name="Saw J.H."/>
            <person name="Jorgensen S.L."/>
            <person name="Zaremba-Niedzwiedzka K."/>
            <person name="Martijn J."/>
            <person name="Lind A.E."/>
            <person name="van Eijk R."/>
            <person name="Schleper C."/>
            <person name="Guy L."/>
            <person name="Ettema T.J."/>
        </authorList>
    </citation>
    <scope>NUCLEOTIDE SEQUENCE</scope>
</reference>
<dbReference type="SUPFAM" id="SSF50182">
    <property type="entry name" value="Sm-like ribonucleoproteins"/>
    <property type="match status" value="1"/>
</dbReference>
<sequence length="104" mass="12515">MNRKLIRPNLSEIKEKMHRESVKKKAHPPYDTHAENYYYLKQMNKKTPMGVVFEDGETVEGYIEWYDINCIKLNRDEAPNLLIYKATIKYLYKLNDTKETKEKK</sequence>
<feature type="domain" description="Hfq-related" evidence="1">
    <location>
        <begin position="45"/>
        <end position="91"/>
    </location>
</feature>
<comment type="caution">
    <text evidence="2">The sequence shown here is derived from an EMBL/GenBank/DDBJ whole genome shotgun (WGS) entry which is preliminary data.</text>
</comment>
<evidence type="ECO:0000313" key="2">
    <source>
        <dbReference type="EMBL" id="KKN57707.1"/>
    </source>
</evidence>
<dbReference type="InterPro" id="IPR010920">
    <property type="entry name" value="LSM_dom_sf"/>
</dbReference>
<dbReference type="AlphaFoldDB" id="A0A0F9S634"/>